<feature type="transmembrane region" description="Helical" evidence="1">
    <location>
        <begin position="20"/>
        <end position="41"/>
    </location>
</feature>
<organism evidence="2 3">
    <name type="scientific">Oceanobacillus luteolus</name>
    <dbReference type="NCBI Taxonomy" id="1274358"/>
    <lineage>
        <taxon>Bacteria</taxon>
        <taxon>Bacillati</taxon>
        <taxon>Bacillota</taxon>
        <taxon>Bacilli</taxon>
        <taxon>Bacillales</taxon>
        <taxon>Bacillaceae</taxon>
        <taxon>Oceanobacillus</taxon>
    </lineage>
</organism>
<protein>
    <submittedName>
        <fullName evidence="2">Uncharacterized protein</fullName>
    </submittedName>
</protein>
<accession>A0ABW4HP88</accession>
<evidence type="ECO:0000313" key="2">
    <source>
        <dbReference type="EMBL" id="MFD1607299.1"/>
    </source>
</evidence>
<evidence type="ECO:0000256" key="1">
    <source>
        <dbReference type="SAM" id="Phobius"/>
    </source>
</evidence>
<evidence type="ECO:0000313" key="3">
    <source>
        <dbReference type="Proteomes" id="UP001597221"/>
    </source>
</evidence>
<reference evidence="3" key="1">
    <citation type="journal article" date="2019" name="Int. J. Syst. Evol. Microbiol.">
        <title>The Global Catalogue of Microorganisms (GCM) 10K type strain sequencing project: providing services to taxonomists for standard genome sequencing and annotation.</title>
        <authorList>
            <consortium name="The Broad Institute Genomics Platform"/>
            <consortium name="The Broad Institute Genome Sequencing Center for Infectious Disease"/>
            <person name="Wu L."/>
            <person name="Ma J."/>
        </authorList>
    </citation>
    <scope>NUCLEOTIDE SEQUENCE [LARGE SCALE GENOMIC DNA]</scope>
    <source>
        <strain evidence="3">CGMCC 1.12376</strain>
    </source>
</reference>
<keyword evidence="1" id="KW-0812">Transmembrane</keyword>
<dbReference type="Proteomes" id="UP001597221">
    <property type="component" value="Unassembled WGS sequence"/>
</dbReference>
<proteinExistence type="predicted"/>
<dbReference type="EMBL" id="JBHUDE010000034">
    <property type="protein sequence ID" value="MFD1607299.1"/>
    <property type="molecule type" value="Genomic_DNA"/>
</dbReference>
<keyword evidence="3" id="KW-1185">Reference proteome</keyword>
<keyword evidence="1" id="KW-0472">Membrane</keyword>
<sequence>MKKWMKKIHANHLVRAFVKFILILLAIGMVLLGMIGGYLLIADFLYNN</sequence>
<keyword evidence="1" id="KW-1133">Transmembrane helix</keyword>
<dbReference type="RefSeq" id="WP_251513155.1">
    <property type="nucleotide sequence ID" value="NZ_JAMBON010000009.1"/>
</dbReference>
<gene>
    <name evidence="2" type="ORF">ACFSBH_06520</name>
</gene>
<comment type="caution">
    <text evidence="2">The sequence shown here is derived from an EMBL/GenBank/DDBJ whole genome shotgun (WGS) entry which is preliminary data.</text>
</comment>
<name>A0ABW4HP88_9BACI</name>